<feature type="transmembrane region" description="Helical" evidence="7">
    <location>
        <begin position="21"/>
        <end position="45"/>
    </location>
</feature>
<evidence type="ECO:0000256" key="6">
    <source>
        <dbReference type="ARBA" id="ARBA00038076"/>
    </source>
</evidence>
<evidence type="ECO:0000313" key="11">
    <source>
        <dbReference type="Proteomes" id="UP000177579"/>
    </source>
</evidence>
<comment type="subcellular location">
    <subcellularLocation>
        <location evidence="1">Cell membrane</location>
        <topology evidence="1">Multi-pass membrane protein</topology>
    </subcellularLocation>
</comment>
<keyword evidence="4 7" id="KW-1133">Transmembrane helix</keyword>
<evidence type="ECO:0000256" key="4">
    <source>
        <dbReference type="ARBA" id="ARBA00022989"/>
    </source>
</evidence>
<feature type="transmembrane region" description="Helical" evidence="7">
    <location>
        <begin position="321"/>
        <end position="345"/>
    </location>
</feature>
<keyword evidence="3 7" id="KW-0812">Transmembrane</keyword>
<evidence type="ECO:0000259" key="9">
    <source>
        <dbReference type="Pfam" id="PF12704"/>
    </source>
</evidence>
<evidence type="ECO:0000313" key="10">
    <source>
        <dbReference type="EMBL" id="OGF39981.1"/>
    </source>
</evidence>
<dbReference type="InterPro" id="IPR003838">
    <property type="entry name" value="ABC3_permease_C"/>
</dbReference>
<dbReference type="GO" id="GO:0005886">
    <property type="term" value="C:plasma membrane"/>
    <property type="evidence" value="ECO:0007669"/>
    <property type="project" value="UniProtKB-SubCell"/>
</dbReference>
<gene>
    <name evidence="10" type="ORF">A2531_02025</name>
</gene>
<dbReference type="Pfam" id="PF12704">
    <property type="entry name" value="MacB_PCD"/>
    <property type="match status" value="1"/>
</dbReference>
<dbReference type="Proteomes" id="UP000177579">
    <property type="component" value="Unassembled WGS sequence"/>
</dbReference>
<reference evidence="10 11" key="1">
    <citation type="journal article" date="2016" name="Nat. Commun.">
        <title>Thousands of microbial genomes shed light on interconnected biogeochemical processes in an aquifer system.</title>
        <authorList>
            <person name="Anantharaman K."/>
            <person name="Brown C.T."/>
            <person name="Hug L.A."/>
            <person name="Sharon I."/>
            <person name="Castelle C.J."/>
            <person name="Probst A.J."/>
            <person name="Thomas B.C."/>
            <person name="Singh A."/>
            <person name="Wilkins M.J."/>
            <person name="Karaoz U."/>
            <person name="Brodie E.L."/>
            <person name="Williams K.H."/>
            <person name="Hubbard S.S."/>
            <person name="Banfield J.F."/>
        </authorList>
    </citation>
    <scope>NUCLEOTIDE SEQUENCE [LARGE SCALE GENOMIC DNA]</scope>
</reference>
<evidence type="ECO:0000259" key="8">
    <source>
        <dbReference type="Pfam" id="PF02687"/>
    </source>
</evidence>
<evidence type="ECO:0000256" key="7">
    <source>
        <dbReference type="SAM" id="Phobius"/>
    </source>
</evidence>
<comment type="caution">
    <text evidence="10">The sequence shown here is derived from an EMBL/GenBank/DDBJ whole genome shotgun (WGS) entry which is preliminary data.</text>
</comment>
<keyword evidence="5 7" id="KW-0472">Membrane</keyword>
<dbReference type="EMBL" id="MFGO01000039">
    <property type="protein sequence ID" value="OGF39981.1"/>
    <property type="molecule type" value="Genomic_DNA"/>
</dbReference>
<evidence type="ECO:0008006" key="12">
    <source>
        <dbReference type="Google" id="ProtNLM"/>
    </source>
</evidence>
<evidence type="ECO:0000256" key="3">
    <source>
        <dbReference type="ARBA" id="ARBA00022692"/>
    </source>
</evidence>
<evidence type="ECO:0000256" key="2">
    <source>
        <dbReference type="ARBA" id="ARBA00022475"/>
    </source>
</evidence>
<feature type="transmembrane region" description="Helical" evidence="7">
    <location>
        <begin position="267"/>
        <end position="293"/>
    </location>
</feature>
<comment type="similarity">
    <text evidence="6">Belongs to the ABC-4 integral membrane protein family.</text>
</comment>
<evidence type="ECO:0000256" key="1">
    <source>
        <dbReference type="ARBA" id="ARBA00004651"/>
    </source>
</evidence>
<dbReference type="GO" id="GO:0022857">
    <property type="term" value="F:transmembrane transporter activity"/>
    <property type="evidence" value="ECO:0007669"/>
    <property type="project" value="TreeGrafter"/>
</dbReference>
<dbReference type="InterPro" id="IPR050250">
    <property type="entry name" value="Macrolide_Exporter_MacB"/>
</dbReference>
<evidence type="ECO:0000256" key="5">
    <source>
        <dbReference type="ARBA" id="ARBA00023136"/>
    </source>
</evidence>
<feature type="transmembrane region" description="Helical" evidence="7">
    <location>
        <begin position="365"/>
        <end position="385"/>
    </location>
</feature>
<dbReference type="PANTHER" id="PTHR30572:SF4">
    <property type="entry name" value="ABC TRANSPORTER PERMEASE YTRF"/>
    <property type="match status" value="1"/>
</dbReference>
<proteinExistence type="inferred from homology"/>
<dbReference type="PANTHER" id="PTHR30572">
    <property type="entry name" value="MEMBRANE COMPONENT OF TRANSPORTER-RELATED"/>
    <property type="match status" value="1"/>
</dbReference>
<feature type="domain" description="MacB-like periplasmic core" evidence="9">
    <location>
        <begin position="21"/>
        <end position="241"/>
    </location>
</feature>
<protein>
    <recommendedName>
        <fullName evidence="12">ABC3 transporter permease protein domain-containing protein</fullName>
    </recommendedName>
</protein>
<dbReference type="InterPro" id="IPR025857">
    <property type="entry name" value="MacB_PCD"/>
</dbReference>
<feature type="domain" description="ABC3 transporter permease C-terminal" evidence="8">
    <location>
        <begin position="271"/>
        <end position="394"/>
    </location>
</feature>
<name>A0A1F5TNB3_9BACT</name>
<sequence>MLVIDILRLSTRMFRTNRSRTILTILGISVGIGAILFLVSLGYGLQQLILNRITTSDALLSLDVTTADVSGLRMNSESEKQISAITGVDKTSPMVTSQAQIRIDDISSELLMNFVNHEFFLLDGTVLKKGNFYTDEFKDKNKIIISSAALQLFNLSEEDAFGKIVKFTIFVSGDEEAQEKITRSFVELEQEFKIIGIVEEESSSYVYLPFSVSQDLGIDNYSKIKVKADKKENLDIIRESIIDKGFMVSALSDIIEQANQIFKVVQIVLASFGIVALIVSAIGMFNTMTIALLERTQEIGIMKALGATSVDIWNMFLAESVVIGFLGGLGGIIIGIIGGEIFNYGLNFLAGALGGEKIDLFYTPLWFGLTIIIFSTIVGLMTGFYPARRAANINCLEALRYK</sequence>
<accession>A0A1F5TNB3</accession>
<dbReference type="AlphaFoldDB" id="A0A1F5TNB3"/>
<dbReference type="Pfam" id="PF02687">
    <property type="entry name" value="FtsX"/>
    <property type="match status" value="1"/>
</dbReference>
<keyword evidence="2" id="KW-1003">Cell membrane</keyword>
<organism evidence="10 11">
    <name type="scientific">Candidatus Falkowbacteria bacterium RIFOXYD2_FULL_34_120</name>
    <dbReference type="NCBI Taxonomy" id="1798007"/>
    <lineage>
        <taxon>Bacteria</taxon>
        <taxon>Candidatus Falkowiibacteriota</taxon>
    </lineage>
</organism>